<feature type="transmembrane region" description="Helical" evidence="1">
    <location>
        <begin position="183"/>
        <end position="204"/>
    </location>
</feature>
<feature type="transmembrane region" description="Helical" evidence="1">
    <location>
        <begin position="309"/>
        <end position="330"/>
    </location>
</feature>
<evidence type="ECO:0000313" key="3">
    <source>
        <dbReference type="EMBL" id="ADO48903.1"/>
    </source>
</evidence>
<keyword evidence="1" id="KW-1133">Transmembrane helix</keyword>
<reference evidence="3 4" key="2">
    <citation type="journal article" date="2011" name="Stand. Genomic Sci.">
        <title>Complete genome sequence of 'Enterobacter lignolyticus' SCF1.</title>
        <authorList>
            <person name="Deangelis K.M."/>
            <person name="D'Haeseleer P."/>
            <person name="Chivian D."/>
            <person name="Fortney J.L."/>
            <person name="Khudyakov J."/>
            <person name="Simmons B."/>
            <person name="Woo H."/>
            <person name="Arkin A.P."/>
            <person name="Davenport K.W."/>
            <person name="Goodwin L."/>
            <person name="Chen A."/>
            <person name="Ivanova N."/>
            <person name="Kyrpides N.C."/>
            <person name="Mavromatis K."/>
            <person name="Woyke T."/>
            <person name="Hazen T.C."/>
        </authorList>
    </citation>
    <scope>NUCLEOTIDE SEQUENCE [LARGE SCALE GENOMIC DNA]</scope>
    <source>
        <strain evidence="3 4">SCF1</strain>
    </source>
</reference>
<sequence length="359" mass="40475">MKKTTSEILERGNNNFDLLRIIAASAVIIYHSFALNPSWGLTDPTKNILTYVTTGGLAVKLFFFISGLLVTNSLLKNKSLVHFIISRAFRIIPALYFVILVPSLFIGPLLTSLSAHEYYSSGLLYEYIFRNLIIDTRYFLPGVSFENTYGFNGSIWTIRYEALCYITLAFLFSIGLHKYTKLSSIICLIIIFEPITPFKGFLFASSDNNGIYLLAPCFALGSLVALHKNSYRPSVWHAVALLIAAVIFHRYEITFSLLVCCSACLFALSLSANRWFIKLKIKNDISYGVYLWGFPIQQILSKYQDLGPVFGITASLFLSYLVASFSWKYIEKPAITLGKKISSSFVYSLPQEKNRPTDS</sequence>
<accession>E3GBE0</accession>
<dbReference type="GO" id="GO:0016020">
    <property type="term" value="C:membrane"/>
    <property type="evidence" value="ECO:0007669"/>
    <property type="project" value="TreeGrafter"/>
</dbReference>
<evidence type="ECO:0000256" key="1">
    <source>
        <dbReference type="SAM" id="Phobius"/>
    </source>
</evidence>
<dbReference type="InterPro" id="IPR050879">
    <property type="entry name" value="Acyltransferase_3"/>
</dbReference>
<reference evidence="4" key="1">
    <citation type="submission" date="2010-10" db="EMBL/GenBank/DDBJ databases">
        <title>Complete sequence of Enterobacter cloacae SCF1.</title>
        <authorList>
            <consortium name="US DOE Joint Genome Institute"/>
            <person name="Lucas S."/>
            <person name="Copeland A."/>
            <person name="Lapidus A."/>
            <person name="Cheng J.-F."/>
            <person name="Bruce D."/>
            <person name="Goodwin L."/>
            <person name="Pitluck S."/>
            <person name="Davenport K."/>
            <person name="Detter J.C."/>
            <person name="Han C."/>
            <person name="Tapia R."/>
            <person name="Land M."/>
            <person name="Hauser L."/>
            <person name="Chang Y.-J."/>
            <person name="Jeffries C."/>
            <person name="Kyrpides N."/>
            <person name="Ivanova N."/>
            <person name="Mikhailova N."/>
            <person name="DeAngelis K."/>
            <person name="Arkin A.P."/>
            <person name="Chivian D."/>
            <person name="Edwards B."/>
            <person name="Woo H."/>
            <person name="Hazen T.C."/>
            <person name="Woyke T."/>
        </authorList>
    </citation>
    <scope>NUCLEOTIDE SEQUENCE [LARGE SCALE GENOMIC DNA]</scope>
    <source>
        <strain evidence="4">SCF1</strain>
    </source>
</reference>
<evidence type="ECO:0000313" key="4">
    <source>
        <dbReference type="Proteomes" id="UP000006872"/>
    </source>
</evidence>
<dbReference type="eggNOG" id="COG1835">
    <property type="taxonomic scope" value="Bacteria"/>
</dbReference>
<feature type="transmembrane region" description="Helical" evidence="1">
    <location>
        <begin position="158"/>
        <end position="176"/>
    </location>
</feature>
<feature type="domain" description="Acyltransferase 3" evidence="2">
    <location>
        <begin position="14"/>
        <end position="323"/>
    </location>
</feature>
<feature type="transmembrane region" description="Helical" evidence="1">
    <location>
        <begin position="255"/>
        <end position="273"/>
    </location>
</feature>
<keyword evidence="3" id="KW-0012">Acyltransferase</keyword>
<keyword evidence="4" id="KW-1185">Reference proteome</keyword>
<keyword evidence="1" id="KW-0812">Transmembrane</keyword>
<organism evidence="3 4">
    <name type="scientific">Enterobacter lignolyticus (strain SCF1)</name>
    <dbReference type="NCBI Taxonomy" id="701347"/>
    <lineage>
        <taxon>Bacteria</taxon>
        <taxon>Pseudomonadati</taxon>
        <taxon>Pseudomonadota</taxon>
        <taxon>Gammaproteobacteria</taxon>
        <taxon>Enterobacterales</taxon>
        <taxon>Enterobacteriaceae</taxon>
        <taxon>Pluralibacter</taxon>
    </lineage>
</organism>
<dbReference type="AlphaFoldDB" id="E3GBE0"/>
<dbReference type="Pfam" id="PF01757">
    <property type="entry name" value="Acyl_transf_3"/>
    <property type="match status" value="1"/>
</dbReference>
<feature type="transmembrane region" description="Helical" evidence="1">
    <location>
        <begin position="233"/>
        <end position="249"/>
    </location>
</feature>
<dbReference type="InterPro" id="IPR002656">
    <property type="entry name" value="Acyl_transf_3_dom"/>
</dbReference>
<dbReference type="KEGG" id="esc:Entcl_2654"/>
<keyword evidence="3" id="KW-0808">Transferase</keyword>
<dbReference type="GO" id="GO:0000271">
    <property type="term" value="P:polysaccharide biosynthetic process"/>
    <property type="evidence" value="ECO:0007669"/>
    <property type="project" value="TreeGrafter"/>
</dbReference>
<feature type="transmembrane region" description="Helical" evidence="1">
    <location>
        <begin position="91"/>
        <end position="110"/>
    </location>
</feature>
<protein>
    <submittedName>
        <fullName evidence="3">Acyltransferase 3</fullName>
    </submittedName>
</protein>
<feature type="transmembrane region" description="Helical" evidence="1">
    <location>
        <begin position="48"/>
        <end position="70"/>
    </location>
</feature>
<name>E3GBE0_ENTLS</name>
<proteinExistence type="predicted"/>
<feature type="transmembrane region" description="Helical" evidence="1">
    <location>
        <begin position="21"/>
        <end position="42"/>
    </location>
</feature>
<evidence type="ECO:0000259" key="2">
    <source>
        <dbReference type="Pfam" id="PF01757"/>
    </source>
</evidence>
<gene>
    <name evidence="3" type="ordered locus">Entcl_2654</name>
</gene>
<keyword evidence="1" id="KW-0472">Membrane</keyword>
<dbReference type="PANTHER" id="PTHR23028:SF53">
    <property type="entry name" value="ACYL_TRANSF_3 DOMAIN-CONTAINING PROTEIN"/>
    <property type="match status" value="1"/>
</dbReference>
<dbReference type="EMBL" id="CP002272">
    <property type="protein sequence ID" value="ADO48903.1"/>
    <property type="molecule type" value="Genomic_DNA"/>
</dbReference>
<dbReference type="HOGENOM" id="CLU_005679_0_1_6"/>
<dbReference type="GO" id="GO:0016747">
    <property type="term" value="F:acyltransferase activity, transferring groups other than amino-acyl groups"/>
    <property type="evidence" value="ECO:0007669"/>
    <property type="project" value="InterPro"/>
</dbReference>
<dbReference type="PANTHER" id="PTHR23028">
    <property type="entry name" value="ACETYLTRANSFERASE"/>
    <property type="match status" value="1"/>
</dbReference>
<dbReference type="RefSeq" id="WP_013366637.1">
    <property type="nucleotide sequence ID" value="NC_014618.1"/>
</dbReference>
<dbReference type="Proteomes" id="UP000006872">
    <property type="component" value="Chromosome"/>
</dbReference>